<protein>
    <submittedName>
        <fullName evidence="2">Uncharacterized protein</fullName>
    </submittedName>
</protein>
<dbReference type="RefSeq" id="WP_143760134.1">
    <property type="nucleotide sequence ID" value="NZ_BDQM01000041.1"/>
</dbReference>
<comment type="caution">
    <text evidence="2">The sequence shown here is derived from an EMBL/GenBank/DDBJ whole genome shotgun (WGS) entry which is preliminary data.</text>
</comment>
<evidence type="ECO:0000313" key="2">
    <source>
        <dbReference type="EMBL" id="GAW97671.1"/>
    </source>
</evidence>
<proteinExistence type="predicted"/>
<name>A0ABQ0MZ72_9GAMM</name>
<evidence type="ECO:0000313" key="3">
    <source>
        <dbReference type="Proteomes" id="UP000197068"/>
    </source>
</evidence>
<feature type="region of interest" description="Disordered" evidence="1">
    <location>
        <begin position="1"/>
        <end position="24"/>
    </location>
</feature>
<reference evidence="2 3" key="1">
    <citation type="submission" date="2017-06" db="EMBL/GenBank/DDBJ databases">
        <title>Whole Genome Sequences of Colwellia marinimaniae MTCD1.</title>
        <authorList>
            <person name="Kusumoto H."/>
            <person name="Inoue M."/>
            <person name="Tanikawa K."/>
            <person name="Maeji H."/>
            <person name="Cameron J.H."/>
            <person name="Bartlett D.H."/>
        </authorList>
    </citation>
    <scope>NUCLEOTIDE SEQUENCE [LARGE SCALE GENOMIC DNA]</scope>
    <source>
        <strain evidence="2 3">MTCD1</strain>
    </source>
</reference>
<dbReference type="Proteomes" id="UP000197068">
    <property type="component" value="Unassembled WGS sequence"/>
</dbReference>
<sequence>MANTDDAQEQQTNNNNKPVASLATSSAKISATNLASNKQSMASNDNQESAPLMRYFDFDECNYSYVLGYN</sequence>
<keyword evidence="3" id="KW-1185">Reference proteome</keyword>
<organism evidence="2 3">
    <name type="scientific">Colwellia marinimaniae</name>
    <dbReference type="NCBI Taxonomy" id="1513592"/>
    <lineage>
        <taxon>Bacteria</taxon>
        <taxon>Pseudomonadati</taxon>
        <taxon>Pseudomonadota</taxon>
        <taxon>Gammaproteobacteria</taxon>
        <taxon>Alteromonadales</taxon>
        <taxon>Colwelliaceae</taxon>
        <taxon>Colwellia</taxon>
    </lineage>
</organism>
<gene>
    <name evidence="2" type="ORF">MTCD1_03311</name>
</gene>
<evidence type="ECO:0000256" key="1">
    <source>
        <dbReference type="SAM" id="MobiDB-lite"/>
    </source>
</evidence>
<dbReference type="EMBL" id="BDQM01000041">
    <property type="protein sequence ID" value="GAW97671.1"/>
    <property type="molecule type" value="Genomic_DNA"/>
</dbReference>
<accession>A0ABQ0MZ72</accession>